<evidence type="ECO:0000256" key="6">
    <source>
        <dbReference type="ARBA" id="ARBA00022989"/>
    </source>
</evidence>
<evidence type="ECO:0000256" key="3">
    <source>
        <dbReference type="ARBA" id="ARBA00022538"/>
    </source>
</evidence>
<evidence type="ECO:0000313" key="14">
    <source>
        <dbReference type="EMBL" id="RZC13187.1"/>
    </source>
</evidence>
<keyword evidence="5" id="KW-0630">Potassium</keyword>
<comment type="caution">
    <text evidence="14">The sequence shown here is derived from an EMBL/GenBank/DDBJ whole genome shotgun (WGS) entry which is preliminary data.</text>
</comment>
<feature type="transmembrane region" description="Helical" evidence="10">
    <location>
        <begin position="35"/>
        <end position="56"/>
    </location>
</feature>
<dbReference type="InterPro" id="IPR057290">
    <property type="entry name" value="CHX17_C"/>
</dbReference>
<name>A0A445KQG2_GLYSO</name>
<evidence type="ECO:0000256" key="5">
    <source>
        <dbReference type="ARBA" id="ARBA00022958"/>
    </source>
</evidence>
<dbReference type="Proteomes" id="UP000289340">
    <property type="component" value="Chromosome 5"/>
</dbReference>
<dbReference type="GO" id="GO:0006813">
    <property type="term" value="P:potassium ion transport"/>
    <property type="evidence" value="ECO:0007669"/>
    <property type="project" value="UniProtKB-KW"/>
</dbReference>
<feature type="transmembrane region" description="Helical" evidence="10">
    <location>
        <begin position="68"/>
        <end position="90"/>
    </location>
</feature>
<keyword evidence="2" id="KW-0813">Transport</keyword>
<evidence type="ECO:0000256" key="4">
    <source>
        <dbReference type="ARBA" id="ARBA00022692"/>
    </source>
</evidence>
<evidence type="ECO:0000256" key="7">
    <source>
        <dbReference type="ARBA" id="ARBA00023065"/>
    </source>
</evidence>
<keyword evidence="6 10" id="KW-1133">Transmembrane helix</keyword>
<feature type="transmembrane region" description="Helical" evidence="10">
    <location>
        <begin position="267"/>
        <end position="297"/>
    </location>
</feature>
<evidence type="ECO:0000256" key="2">
    <source>
        <dbReference type="ARBA" id="ARBA00022448"/>
    </source>
</evidence>
<feature type="transmembrane region" description="Helical" evidence="10">
    <location>
        <begin position="96"/>
        <end position="117"/>
    </location>
</feature>
<reference evidence="14 15" key="1">
    <citation type="submission" date="2018-09" db="EMBL/GenBank/DDBJ databases">
        <title>A high-quality reference genome of wild soybean provides a powerful tool to mine soybean genomes.</title>
        <authorList>
            <person name="Xie M."/>
            <person name="Chung C.Y.L."/>
            <person name="Li M.-W."/>
            <person name="Wong F.-L."/>
            <person name="Chan T.-F."/>
            <person name="Lam H.-M."/>
        </authorList>
    </citation>
    <scope>NUCLEOTIDE SEQUENCE [LARGE SCALE GENOMIC DNA]</scope>
    <source>
        <strain evidence="15">cv. W05</strain>
        <tissue evidence="14">Hypocotyl of etiolated seedlings</tissue>
    </source>
</reference>
<feature type="transmembrane region" description="Helical" evidence="10">
    <location>
        <begin position="197"/>
        <end position="217"/>
    </location>
</feature>
<dbReference type="AlphaFoldDB" id="A0A445KQG2"/>
<keyword evidence="8 10" id="KW-0472">Membrane</keyword>
<dbReference type="Pfam" id="PF23259">
    <property type="entry name" value="CHX17_C"/>
    <property type="match status" value="1"/>
</dbReference>
<keyword evidence="4 10" id="KW-0812">Transmembrane</keyword>
<dbReference type="Pfam" id="PF00999">
    <property type="entry name" value="Na_H_Exchanger"/>
    <property type="match status" value="1"/>
</dbReference>
<dbReference type="GO" id="GO:0015297">
    <property type="term" value="F:antiporter activity"/>
    <property type="evidence" value="ECO:0007669"/>
    <property type="project" value="InterPro"/>
</dbReference>
<dbReference type="SMR" id="A0A445KQG2"/>
<feature type="transmembrane region" description="Helical" evidence="10">
    <location>
        <begin position="164"/>
        <end position="185"/>
    </location>
</feature>
<comment type="similarity">
    <text evidence="9">Belongs to the monovalent cation:proton antiporter 2 (CPA2) transporter (TC 2.A.37) family. CHX (TC 2.A.37.4) subfamily.</text>
</comment>
<keyword evidence="15" id="KW-1185">Reference proteome</keyword>
<dbReference type="PANTHER" id="PTHR32468:SF26">
    <property type="entry name" value="CATION_H(+) ANTIPORTER 15"/>
    <property type="match status" value="1"/>
</dbReference>
<feature type="transmembrane region" description="Helical" evidence="10">
    <location>
        <begin position="317"/>
        <end position="334"/>
    </location>
</feature>
<dbReference type="PANTHER" id="PTHR32468">
    <property type="entry name" value="CATION/H + ANTIPORTER"/>
    <property type="match status" value="1"/>
</dbReference>
<dbReference type="InterPro" id="IPR050794">
    <property type="entry name" value="CPA2_transporter"/>
</dbReference>
<feature type="domain" description="Cation/H(+) antiporter central" evidence="12">
    <location>
        <begin position="485"/>
        <end position="619"/>
    </location>
</feature>
<organism evidence="14 15">
    <name type="scientific">Glycine soja</name>
    <name type="common">Wild soybean</name>
    <dbReference type="NCBI Taxonomy" id="3848"/>
    <lineage>
        <taxon>Eukaryota</taxon>
        <taxon>Viridiplantae</taxon>
        <taxon>Streptophyta</taxon>
        <taxon>Embryophyta</taxon>
        <taxon>Tracheophyta</taxon>
        <taxon>Spermatophyta</taxon>
        <taxon>Magnoliopsida</taxon>
        <taxon>eudicotyledons</taxon>
        <taxon>Gunneridae</taxon>
        <taxon>Pentapetalae</taxon>
        <taxon>rosids</taxon>
        <taxon>fabids</taxon>
        <taxon>Fabales</taxon>
        <taxon>Fabaceae</taxon>
        <taxon>Papilionoideae</taxon>
        <taxon>50 kb inversion clade</taxon>
        <taxon>NPAAA clade</taxon>
        <taxon>indigoferoid/millettioid clade</taxon>
        <taxon>Phaseoleae</taxon>
        <taxon>Glycine</taxon>
        <taxon>Glycine subgen. Soja</taxon>
    </lineage>
</organism>
<dbReference type="GO" id="GO:0016020">
    <property type="term" value="C:membrane"/>
    <property type="evidence" value="ECO:0007669"/>
    <property type="project" value="UniProtKB-SubCell"/>
</dbReference>
<dbReference type="InterPro" id="IPR038770">
    <property type="entry name" value="Na+/solute_symporter_sf"/>
</dbReference>
<feature type="domain" description="Cation/H+ exchanger transmembrane" evidence="11">
    <location>
        <begin position="47"/>
        <end position="425"/>
    </location>
</feature>
<evidence type="ECO:0000259" key="13">
    <source>
        <dbReference type="Pfam" id="PF23259"/>
    </source>
</evidence>
<dbReference type="EMBL" id="QZWG01000005">
    <property type="protein sequence ID" value="RZC13187.1"/>
    <property type="molecule type" value="Genomic_DNA"/>
</dbReference>
<feature type="transmembrane region" description="Helical" evidence="10">
    <location>
        <begin position="229"/>
        <end position="255"/>
    </location>
</feature>
<comment type="subcellular location">
    <subcellularLocation>
        <location evidence="1">Membrane</location>
        <topology evidence="1">Multi-pass membrane protein</topology>
    </subcellularLocation>
</comment>
<dbReference type="GO" id="GO:1902600">
    <property type="term" value="P:proton transmembrane transport"/>
    <property type="evidence" value="ECO:0007669"/>
    <property type="project" value="InterPro"/>
</dbReference>
<evidence type="ECO:0000256" key="9">
    <source>
        <dbReference type="ARBA" id="ARBA00038341"/>
    </source>
</evidence>
<evidence type="ECO:0000256" key="1">
    <source>
        <dbReference type="ARBA" id="ARBA00004141"/>
    </source>
</evidence>
<dbReference type="GO" id="GO:0006885">
    <property type="term" value="P:regulation of pH"/>
    <property type="evidence" value="ECO:0007669"/>
    <property type="project" value="TreeGrafter"/>
</dbReference>
<protein>
    <submittedName>
        <fullName evidence="14">Cation/H(+) antiporter 15</fullName>
    </submittedName>
</protein>
<dbReference type="GO" id="GO:0012505">
    <property type="term" value="C:endomembrane system"/>
    <property type="evidence" value="ECO:0007669"/>
    <property type="project" value="TreeGrafter"/>
</dbReference>
<dbReference type="InterPro" id="IPR057291">
    <property type="entry name" value="CHX17_2nd"/>
</dbReference>
<sequence length="835" mass="91902">MVFRTNETKEIICYSATMITTEGIWNNDDPLKYSLPLFILQLMLIVIVTRLFVFILKPLRQPRVISEMLGGILLGPTFLGKNTVFFDAVFPSRSRMLIETMSNVGILYFMFLVGVGMDASALRNIGRKAVAIAILGMILPFSLGALFASFLIRLSEEDSRSGAYIIFLGAILSVASFPVLARILAELKFINTELGRVALSSALVNDIISWMLLIASITMVENEKPSLSILMVFGSCAAFIAFNIFAVRPLILLIIRKTPEGEAFSDFYICLILSGVMISGLITDAIGTHAIFGAYIFGLTIPNGPLGLTLVERLEDFISLLLLPLFFATTGLRTDLGLLRGFYSWAILISLIALSCIAKIVGTMVAAVYYQMSIREGAVLGLLMNTKGVIEVIVLNIGKDQKVLTDESFASMVIITLLMTGIIVPGISAIYKTSKGIIPYKRRNIQMSQTDTEFRVLVCIHSPRNVPTMINLLDASNPTKNSPICIYVLHLTELAGHASALLVVHNQYGKKSDQIGNGGYNRTQAQSDHIINAFENYVQQASHISVQPMSVVSPYSTMHEDICNVAQDKRVAFIVVPFHKQQMVDGGMQDMNTSFRTVNRNVLTKAPCSVGILVDRGFNFCNHLAPDQKAHHVAVLFFGGPDDRESLSYGWRMSEHQSINLTVMRFVHEEEVMHCHSHSGGDRDDEPSVLTVKTDKDTQKQIDEKFIHWFMTSHADDGGSVVYVEKRVNNGEQTVAAIRSMDDVHGLFIVGRSYGISSPLTAGFTDWSEYPELGAIGDLLASSDFAATASVLIVQQYVGEGIEGDHGGLGTSTNVMMTNEEYVTQNKGYRSTPPR</sequence>
<feature type="transmembrane region" description="Helical" evidence="10">
    <location>
        <begin position="129"/>
        <end position="152"/>
    </location>
</feature>
<evidence type="ECO:0000256" key="10">
    <source>
        <dbReference type="SAM" id="Phobius"/>
    </source>
</evidence>
<keyword evidence="3" id="KW-0633">Potassium transport</keyword>
<dbReference type="Pfam" id="PF23256">
    <property type="entry name" value="CHX17_2nd"/>
    <property type="match status" value="1"/>
</dbReference>
<dbReference type="InterPro" id="IPR006153">
    <property type="entry name" value="Cation/H_exchanger_TM"/>
</dbReference>
<feature type="transmembrane region" description="Helical" evidence="10">
    <location>
        <begin position="346"/>
        <end position="372"/>
    </location>
</feature>
<accession>A0A445KQG2</accession>
<proteinExistence type="inferred from homology"/>
<dbReference type="Gramene" id="XM_028375087.1">
    <property type="protein sequence ID" value="XP_028230888.1"/>
    <property type="gene ID" value="LOC114411390"/>
</dbReference>
<evidence type="ECO:0000259" key="11">
    <source>
        <dbReference type="Pfam" id="PF00999"/>
    </source>
</evidence>
<keyword evidence="7" id="KW-0406">Ion transport</keyword>
<evidence type="ECO:0000259" key="12">
    <source>
        <dbReference type="Pfam" id="PF23256"/>
    </source>
</evidence>
<feature type="domain" description="Cation/H(+) antiporter C-terminal" evidence="13">
    <location>
        <begin position="632"/>
        <end position="799"/>
    </location>
</feature>
<evidence type="ECO:0000313" key="15">
    <source>
        <dbReference type="Proteomes" id="UP000289340"/>
    </source>
</evidence>
<feature type="transmembrane region" description="Helical" evidence="10">
    <location>
        <begin position="409"/>
        <end position="431"/>
    </location>
</feature>
<evidence type="ECO:0000256" key="8">
    <source>
        <dbReference type="ARBA" id="ARBA00023136"/>
    </source>
</evidence>
<dbReference type="Gene3D" id="1.20.1530.20">
    <property type="match status" value="1"/>
</dbReference>
<gene>
    <name evidence="14" type="ORF">D0Y65_012760</name>
</gene>